<dbReference type="Gene3D" id="3.40.50.720">
    <property type="entry name" value="NAD(P)-binding Rossmann-like Domain"/>
    <property type="match status" value="1"/>
</dbReference>
<dbReference type="OrthoDB" id="214116at2157"/>
<dbReference type="InterPro" id="IPR036291">
    <property type="entry name" value="NAD(P)-bd_dom_sf"/>
</dbReference>
<organism evidence="1 2">
    <name type="scientific">Salinigranum rubrum</name>
    <dbReference type="NCBI Taxonomy" id="755307"/>
    <lineage>
        <taxon>Archaea</taxon>
        <taxon>Methanobacteriati</taxon>
        <taxon>Methanobacteriota</taxon>
        <taxon>Stenosarchaea group</taxon>
        <taxon>Halobacteria</taxon>
        <taxon>Halobacteriales</taxon>
        <taxon>Haloferacaceae</taxon>
        <taxon>Salinigranum</taxon>
    </lineage>
</organism>
<dbReference type="SUPFAM" id="SSF51735">
    <property type="entry name" value="NAD(P)-binding Rossmann-fold domains"/>
    <property type="match status" value="1"/>
</dbReference>
<dbReference type="Pfam" id="PF02423">
    <property type="entry name" value="OCD_Mu_crystall"/>
    <property type="match status" value="1"/>
</dbReference>
<accession>A0A2I8VPA4</accession>
<dbReference type="PIRSF" id="PIRSF001439">
    <property type="entry name" value="CryM"/>
    <property type="match status" value="1"/>
</dbReference>
<protein>
    <submittedName>
        <fullName evidence="1">Ornithine cyclodeaminase</fullName>
    </submittedName>
</protein>
<keyword evidence="2" id="KW-1185">Reference proteome</keyword>
<gene>
    <name evidence="1" type="ORF">C2R22_20590</name>
</gene>
<dbReference type="RefSeq" id="WP_103427437.1">
    <property type="nucleotide sequence ID" value="NZ_CP026309.1"/>
</dbReference>
<dbReference type="AlphaFoldDB" id="A0A2I8VPA4"/>
<dbReference type="KEGG" id="srub:C2R22_20590"/>
<proteinExistence type="predicted"/>
<evidence type="ECO:0000313" key="1">
    <source>
        <dbReference type="EMBL" id="AUV83748.1"/>
    </source>
</evidence>
<name>A0A2I8VPA4_9EURY</name>
<dbReference type="GO" id="GO:0005737">
    <property type="term" value="C:cytoplasm"/>
    <property type="evidence" value="ECO:0007669"/>
    <property type="project" value="TreeGrafter"/>
</dbReference>
<dbReference type="PANTHER" id="PTHR13812">
    <property type="entry name" value="KETIMINE REDUCTASE MU-CRYSTALLIN"/>
    <property type="match status" value="1"/>
</dbReference>
<reference evidence="1 2" key="1">
    <citation type="submission" date="2018-01" db="EMBL/GenBank/DDBJ databases">
        <title>Complete genome sequence of Salinigranum rubrum GX10T, an extremely halophilic archaeon isolated from a marine solar saltern.</title>
        <authorList>
            <person name="Han S."/>
        </authorList>
    </citation>
    <scope>NUCLEOTIDE SEQUENCE [LARGE SCALE GENOMIC DNA]</scope>
    <source>
        <strain evidence="1 2">GX10</strain>
    </source>
</reference>
<dbReference type="GeneID" id="35594544"/>
<dbReference type="PANTHER" id="PTHR13812:SF19">
    <property type="entry name" value="KETIMINE REDUCTASE MU-CRYSTALLIN"/>
    <property type="match status" value="1"/>
</dbReference>
<dbReference type="Proteomes" id="UP000236584">
    <property type="component" value="Chromosome"/>
</dbReference>
<dbReference type="EMBL" id="CP026309">
    <property type="protein sequence ID" value="AUV83748.1"/>
    <property type="molecule type" value="Genomic_DNA"/>
</dbReference>
<sequence length="319" mass="33167">MRVLSDSDLTQVLSLSDLLPVVEEAFVKQGRGEVERPPRPHFPISEGETTGTALVMPAAIHGASTFTTKVATVHPSNPERGFPTVRAQVHVTDAATGETRATMDGSRLTNARTGCIGGLAARELASGRAVDLAVVGAGAQARWQTRAIAAATEIERVRVYSPTPDSRTQCAADLRTEGLDAEAVDTPSKAVEDATVVVTATTATEPVFSGADLAPGTLVVAVGAYSAEMCELDATTVDRAARVFADVPEEVVETGDIAGRLSVEELIPLSEVFEGRAGRESKEEILVVDSVGSAVLDAAAAEHVLERAEAQAVGTVVEG</sequence>
<evidence type="ECO:0000313" key="2">
    <source>
        <dbReference type="Proteomes" id="UP000236584"/>
    </source>
</evidence>
<dbReference type="InterPro" id="IPR003462">
    <property type="entry name" value="ODC_Mu_crystall"/>
</dbReference>
<dbReference type="InterPro" id="IPR023401">
    <property type="entry name" value="ODC_N"/>
</dbReference>
<dbReference type="Gene3D" id="3.30.1780.10">
    <property type="entry name" value="ornithine cyclodeaminase, domain 1"/>
    <property type="match status" value="1"/>
</dbReference>